<feature type="non-terminal residue" evidence="1">
    <location>
        <position position="1"/>
    </location>
</feature>
<dbReference type="EMBL" id="KQ976599">
    <property type="protein sequence ID" value="KYM79497.1"/>
    <property type="molecule type" value="Genomic_DNA"/>
</dbReference>
<evidence type="ECO:0000313" key="2">
    <source>
        <dbReference type="Proteomes" id="UP000078540"/>
    </source>
</evidence>
<dbReference type="Proteomes" id="UP000078540">
    <property type="component" value="Unassembled WGS sequence"/>
</dbReference>
<dbReference type="AlphaFoldDB" id="A0A151I179"/>
<evidence type="ECO:0000313" key="1">
    <source>
        <dbReference type="EMBL" id="KYM79497.1"/>
    </source>
</evidence>
<sequence length="126" mass="14565">KKSNISTVIKFLHLESNTPKQIKASHTSLADDECLGRPTIMTITDNIEKVHQMRWMPRLLTVNQKRIRMNISKALALSHTSMVAMIKINEFWFELTTHVFTKSGPQDFFLFPQSLCIDLKGDYVEK</sequence>
<keyword evidence="2" id="KW-1185">Reference proteome</keyword>
<protein>
    <submittedName>
        <fullName evidence="1">Uncharacterized protein</fullName>
    </submittedName>
</protein>
<reference evidence="1 2" key="1">
    <citation type="submission" date="2015-09" db="EMBL/GenBank/DDBJ databases">
        <title>Atta colombica WGS genome.</title>
        <authorList>
            <person name="Nygaard S."/>
            <person name="Hu H."/>
            <person name="Boomsma J."/>
            <person name="Zhang G."/>
        </authorList>
    </citation>
    <scope>NUCLEOTIDE SEQUENCE [LARGE SCALE GENOMIC DNA]</scope>
    <source>
        <strain evidence="1">Treedump-2</strain>
        <tissue evidence="1">Whole body</tissue>
    </source>
</reference>
<organism evidence="1 2">
    <name type="scientific">Atta colombica</name>
    <dbReference type="NCBI Taxonomy" id="520822"/>
    <lineage>
        <taxon>Eukaryota</taxon>
        <taxon>Metazoa</taxon>
        <taxon>Ecdysozoa</taxon>
        <taxon>Arthropoda</taxon>
        <taxon>Hexapoda</taxon>
        <taxon>Insecta</taxon>
        <taxon>Pterygota</taxon>
        <taxon>Neoptera</taxon>
        <taxon>Endopterygota</taxon>
        <taxon>Hymenoptera</taxon>
        <taxon>Apocrita</taxon>
        <taxon>Aculeata</taxon>
        <taxon>Formicoidea</taxon>
        <taxon>Formicidae</taxon>
        <taxon>Myrmicinae</taxon>
        <taxon>Atta</taxon>
    </lineage>
</organism>
<proteinExistence type="predicted"/>
<accession>A0A151I179</accession>
<name>A0A151I179_9HYME</name>
<gene>
    <name evidence="1" type="ORF">ALC53_10043</name>
</gene>